<feature type="coiled-coil region" evidence="1">
    <location>
        <begin position="200"/>
        <end position="227"/>
    </location>
</feature>
<gene>
    <name evidence="3" type="ORF">BDEG_24669</name>
</gene>
<feature type="region of interest" description="Disordered" evidence="2">
    <location>
        <begin position="1"/>
        <end position="35"/>
    </location>
</feature>
<reference evidence="3 4" key="2">
    <citation type="submission" date="2016-05" db="EMBL/GenBank/DDBJ databases">
        <title>Lineage-specific infection strategies underlie the spectrum of fungal disease in amphibians.</title>
        <authorList>
            <person name="Cuomo C.A."/>
            <person name="Farrer R.A."/>
            <person name="James T."/>
            <person name="Longcore J."/>
            <person name="Birren B."/>
        </authorList>
    </citation>
    <scope>NUCLEOTIDE SEQUENCE [LARGE SCALE GENOMIC DNA]</scope>
    <source>
        <strain evidence="3 4">JEL423</strain>
    </source>
</reference>
<feature type="region of interest" description="Disordered" evidence="2">
    <location>
        <begin position="61"/>
        <end position="103"/>
    </location>
</feature>
<organism evidence="3 4">
    <name type="scientific">Batrachochytrium dendrobatidis (strain JEL423)</name>
    <dbReference type="NCBI Taxonomy" id="403673"/>
    <lineage>
        <taxon>Eukaryota</taxon>
        <taxon>Fungi</taxon>
        <taxon>Fungi incertae sedis</taxon>
        <taxon>Chytridiomycota</taxon>
        <taxon>Chytridiomycota incertae sedis</taxon>
        <taxon>Chytridiomycetes</taxon>
        <taxon>Rhizophydiales</taxon>
        <taxon>Rhizophydiales incertae sedis</taxon>
        <taxon>Batrachochytrium</taxon>
    </lineage>
</organism>
<dbReference type="VEuPathDB" id="FungiDB:BDEG_24669"/>
<feature type="coiled-coil region" evidence="1">
    <location>
        <begin position="292"/>
        <end position="382"/>
    </location>
</feature>
<dbReference type="EMBL" id="DS022305">
    <property type="protein sequence ID" value="OAJ41003.1"/>
    <property type="molecule type" value="Genomic_DNA"/>
</dbReference>
<feature type="coiled-coil region" evidence="1">
    <location>
        <begin position="634"/>
        <end position="698"/>
    </location>
</feature>
<dbReference type="OrthoDB" id="2158579at2759"/>
<proteinExistence type="predicted"/>
<feature type="compositionally biased region" description="Low complexity" evidence="2">
    <location>
        <begin position="66"/>
        <end position="83"/>
    </location>
</feature>
<name>A0A177WLM9_BATDL</name>
<evidence type="ECO:0000256" key="2">
    <source>
        <dbReference type="SAM" id="MobiDB-lite"/>
    </source>
</evidence>
<evidence type="ECO:0000313" key="4">
    <source>
        <dbReference type="Proteomes" id="UP000077115"/>
    </source>
</evidence>
<dbReference type="Proteomes" id="UP000077115">
    <property type="component" value="Unassembled WGS sequence"/>
</dbReference>
<protein>
    <submittedName>
        <fullName evidence="3">Uncharacterized protein</fullName>
    </submittedName>
</protein>
<evidence type="ECO:0000256" key="1">
    <source>
        <dbReference type="SAM" id="Coils"/>
    </source>
</evidence>
<dbReference type="AlphaFoldDB" id="A0A177WLM9"/>
<sequence>MHAHTGENTSDTGIITNNNSNDSLTSLPTGSATTSTGSLIAATTSTYSLLSDASATSLPLSEDTASDASQSSLHSSTPLSVSSARLNPKQRPYGSNVRFNLPRHDPRESLERQIQLLQLTNQELVAANEACTQSYESKIKELNNTIVNCQSQITLGNSVALAKSQEIDHLYDQLQKAMSPKANQESTSWTDSSTNDSKLNVELLQKNAQLRDQLHEAQQKVNQFESFGYQSTKTTVGSTTNQKKPALATRTVFLEKKTQTDQPTYASDQAMADQEKTMCELLGERQWLLKSLTIAQEKNKTLDKNLKQLSSTTQELELKFSTLMGETEVAMATERISRDTIQEQKETISRYSDQVLELAKQVDAYRDQVDRLHDEHQQYKRAQSVIHHMSQVHVHHLKASLKDLDNNTICEENNRVKPLDGSRYGQPSMDPITTVEIQWLADRKKYEEEKKMLQHTIQSLERENSLIQQKLAETLSNTYNETEWTLMYAKFTILQDECNKANSKVESQNCIIEALKNQLGELESTSETHQKVAKTFKDRIAVFKNNLSSRDKSLKDALSKLAEYEKQISDQKAKTKQISLLQVHKDAIIKDLKLKLDSQSSIQDTTKAISSAEQTVLDEIKACRQEITRKSLIIQSLKIRVQALEKELASLKDSTKDLAGSKSCDTLNSQLRSAHQRVKESEAHIEKYGNRNQQLMETLERLVTYMHKHKPSATVDLFSGRATTHLSNVETLSVDGNATINCDPDEVLRAAREISKKFFEMDLSQMLTNSSPELESNSLTRLHQILLQSEFKEDLFSYFADLVQMYI</sequence>
<feature type="coiled-coil region" evidence="1">
    <location>
        <begin position="107"/>
        <end position="152"/>
    </location>
</feature>
<reference evidence="3 4" key="1">
    <citation type="submission" date="2006-10" db="EMBL/GenBank/DDBJ databases">
        <title>The Genome Sequence of Batrachochytrium dendrobatidis JEL423.</title>
        <authorList>
            <consortium name="The Broad Institute Genome Sequencing Platform"/>
            <person name="Birren B."/>
            <person name="Lander E."/>
            <person name="Galagan J."/>
            <person name="Cuomo C."/>
            <person name="Devon K."/>
            <person name="Jaffe D."/>
            <person name="Butler J."/>
            <person name="Alvarez P."/>
            <person name="Gnerre S."/>
            <person name="Grabherr M."/>
            <person name="Kleber M."/>
            <person name="Mauceli E."/>
            <person name="Brockman W."/>
            <person name="Young S."/>
            <person name="LaButti K."/>
            <person name="Sykes S."/>
            <person name="DeCaprio D."/>
            <person name="Crawford M."/>
            <person name="Koehrsen M."/>
            <person name="Engels R."/>
            <person name="Montgomery P."/>
            <person name="Pearson M."/>
            <person name="Howarth C."/>
            <person name="Larson L."/>
            <person name="White J."/>
            <person name="O'Leary S."/>
            <person name="Kodira C."/>
            <person name="Zeng Q."/>
            <person name="Yandava C."/>
            <person name="Alvarado L."/>
            <person name="Longcore J."/>
            <person name="James T."/>
        </authorList>
    </citation>
    <scope>NUCLEOTIDE SEQUENCE [LARGE SCALE GENOMIC DNA]</scope>
    <source>
        <strain evidence="3 4">JEL423</strain>
    </source>
</reference>
<evidence type="ECO:0000313" key="3">
    <source>
        <dbReference type="EMBL" id="OAJ41003.1"/>
    </source>
</evidence>
<feature type="compositionally biased region" description="Low complexity" evidence="2">
    <location>
        <begin position="16"/>
        <end position="27"/>
    </location>
</feature>
<feature type="compositionally biased region" description="Polar residues" evidence="2">
    <location>
        <begin position="1"/>
        <end position="15"/>
    </location>
</feature>
<keyword evidence="1" id="KW-0175">Coiled coil</keyword>
<accession>A0A177WLM9</accession>
<feature type="coiled-coil region" evidence="1">
    <location>
        <begin position="443"/>
        <end position="574"/>
    </location>
</feature>